<sequence>MNLNILAGKCGPGAASSRAFRRGARKIALHPCRTYGDALCWGWLGPHECDKDGCCRPTWWRSSGMEMPNTERSRTVTEQSRRCARLGASARLHILSRYCSCSHSPRSAASSRAASSPPPSSTCRSSHHPEATLLKFTPSSPLKTYNCGGSLLAVTMPLPRYPHELGAQAARGRLQGERDEDPGLGDDGQVGGVHLVDGELAPRHVAGVVRPEDEGGARHRAERGRHPGLVGHAEAQPAARDPEEAVLASDANHAGN</sequence>
<feature type="region of interest" description="Disordered" evidence="1">
    <location>
        <begin position="205"/>
        <end position="256"/>
    </location>
</feature>
<evidence type="ECO:0000313" key="3">
    <source>
        <dbReference type="Proteomes" id="UP001219518"/>
    </source>
</evidence>
<comment type="caution">
    <text evidence="2">The sequence shown here is derived from an EMBL/GenBank/DDBJ whole genome shotgun (WGS) entry which is preliminary data.</text>
</comment>
<proteinExistence type="predicted"/>
<accession>A0AAE1HVB4</accession>
<evidence type="ECO:0000256" key="1">
    <source>
        <dbReference type="SAM" id="MobiDB-lite"/>
    </source>
</evidence>
<organism evidence="2 3">
    <name type="scientific">Frankliniella fusca</name>
    <dbReference type="NCBI Taxonomy" id="407009"/>
    <lineage>
        <taxon>Eukaryota</taxon>
        <taxon>Metazoa</taxon>
        <taxon>Ecdysozoa</taxon>
        <taxon>Arthropoda</taxon>
        <taxon>Hexapoda</taxon>
        <taxon>Insecta</taxon>
        <taxon>Pterygota</taxon>
        <taxon>Neoptera</taxon>
        <taxon>Paraneoptera</taxon>
        <taxon>Thysanoptera</taxon>
        <taxon>Terebrantia</taxon>
        <taxon>Thripoidea</taxon>
        <taxon>Thripidae</taxon>
        <taxon>Frankliniella</taxon>
    </lineage>
</organism>
<feature type="region of interest" description="Disordered" evidence="1">
    <location>
        <begin position="109"/>
        <end position="128"/>
    </location>
</feature>
<keyword evidence="3" id="KW-1185">Reference proteome</keyword>
<reference evidence="2" key="2">
    <citation type="journal article" date="2023" name="BMC Genomics">
        <title>Pest status, molecular evolution, and epigenetic factors derived from the genome assembly of Frankliniella fusca, a thysanopteran phytovirus vector.</title>
        <authorList>
            <person name="Catto M.A."/>
            <person name="Labadie P.E."/>
            <person name="Jacobson A.L."/>
            <person name="Kennedy G.G."/>
            <person name="Srinivasan R."/>
            <person name="Hunt B.G."/>
        </authorList>
    </citation>
    <scope>NUCLEOTIDE SEQUENCE</scope>
    <source>
        <strain evidence="2">PL_HMW_Pooled</strain>
    </source>
</reference>
<reference evidence="2" key="1">
    <citation type="submission" date="2021-07" db="EMBL/GenBank/DDBJ databases">
        <authorList>
            <person name="Catto M.A."/>
            <person name="Jacobson A."/>
            <person name="Kennedy G."/>
            <person name="Labadie P."/>
            <person name="Hunt B.G."/>
            <person name="Srinivasan R."/>
        </authorList>
    </citation>
    <scope>NUCLEOTIDE SEQUENCE</scope>
    <source>
        <strain evidence="2">PL_HMW_Pooled</strain>
        <tissue evidence="2">Head</tissue>
    </source>
</reference>
<name>A0AAE1HVB4_9NEOP</name>
<evidence type="ECO:0000313" key="2">
    <source>
        <dbReference type="EMBL" id="KAK3928109.1"/>
    </source>
</evidence>
<protein>
    <submittedName>
        <fullName evidence="2">5-aminolevulinate synthase, mitochondrial</fullName>
    </submittedName>
</protein>
<dbReference type="EMBL" id="JAHWGI010001316">
    <property type="protein sequence ID" value="KAK3928109.1"/>
    <property type="molecule type" value="Genomic_DNA"/>
</dbReference>
<dbReference type="Proteomes" id="UP001219518">
    <property type="component" value="Unassembled WGS sequence"/>
</dbReference>
<dbReference type="AlphaFoldDB" id="A0AAE1HVB4"/>
<gene>
    <name evidence="2" type="ORF">KUF71_016458</name>
</gene>
<feature type="compositionally biased region" description="Basic and acidic residues" evidence="1">
    <location>
        <begin position="210"/>
        <end position="219"/>
    </location>
</feature>